<keyword evidence="2 3" id="KW-0186">Copper</keyword>
<feature type="signal peptide" evidence="5">
    <location>
        <begin position="1"/>
        <end position="18"/>
    </location>
</feature>
<dbReference type="InterPro" id="IPR013766">
    <property type="entry name" value="Thioredoxin_domain"/>
</dbReference>
<evidence type="ECO:0000313" key="9">
    <source>
        <dbReference type="Proteomes" id="UP000036834"/>
    </source>
</evidence>
<comment type="similarity">
    <text evidence="1">Belongs to the SCO1/2 family.</text>
</comment>
<dbReference type="GO" id="GO:0046872">
    <property type="term" value="F:metal ion binding"/>
    <property type="evidence" value="ECO:0007669"/>
    <property type="project" value="UniProtKB-KW"/>
</dbReference>
<dbReference type="PROSITE" id="PS51257">
    <property type="entry name" value="PROKAR_LIPOPROTEIN"/>
    <property type="match status" value="1"/>
</dbReference>
<reference evidence="9" key="1">
    <citation type="submission" date="2015-07" db="EMBL/GenBank/DDBJ databases">
        <title>Genome sequencing project for genomic taxonomy and phylogenomics of Bacillus-like bacteria.</title>
        <authorList>
            <person name="Liu B."/>
            <person name="Wang J."/>
            <person name="Zhu Y."/>
            <person name="Liu G."/>
            <person name="Chen Q."/>
            <person name="Chen Z."/>
            <person name="Lan J."/>
            <person name="Che J."/>
            <person name="Ge C."/>
            <person name="Shi H."/>
            <person name="Pan Z."/>
            <person name="Liu X."/>
        </authorList>
    </citation>
    <scope>NUCLEOTIDE SEQUENCE [LARGE SCALE GENOMIC DNA]</scope>
    <source>
        <strain evidence="9">DSM 9887</strain>
    </source>
</reference>
<dbReference type="EMBL" id="BJON01000015">
    <property type="protein sequence ID" value="GED70366.1"/>
    <property type="molecule type" value="Genomic_DNA"/>
</dbReference>
<evidence type="ECO:0000313" key="7">
    <source>
        <dbReference type="EMBL" id="GED70366.1"/>
    </source>
</evidence>
<feature type="chain" id="PRO_5038989999" evidence="5">
    <location>
        <begin position="19"/>
        <end position="192"/>
    </location>
</feature>
<dbReference type="PROSITE" id="PS51352">
    <property type="entry name" value="THIOREDOXIN_2"/>
    <property type="match status" value="1"/>
</dbReference>
<feature type="domain" description="Thioredoxin" evidence="6">
    <location>
        <begin position="26"/>
        <end position="191"/>
    </location>
</feature>
<evidence type="ECO:0000256" key="4">
    <source>
        <dbReference type="PIRSR" id="PIRSR603782-2"/>
    </source>
</evidence>
<comment type="caution">
    <text evidence="8">The sequence shown here is derived from an EMBL/GenBank/DDBJ whole genome shotgun (WGS) entry which is preliminary data.</text>
</comment>
<keyword evidence="10" id="KW-1185">Reference proteome</keyword>
<feature type="disulfide bond" description="Redox-active" evidence="4">
    <location>
        <begin position="64"/>
        <end position="68"/>
    </location>
</feature>
<dbReference type="Pfam" id="PF02630">
    <property type="entry name" value="SCO1-SenC"/>
    <property type="match status" value="1"/>
</dbReference>
<feature type="binding site" evidence="3">
    <location>
        <position position="68"/>
    </location>
    <ligand>
        <name>Cu cation</name>
        <dbReference type="ChEBI" id="CHEBI:23378"/>
    </ligand>
</feature>
<dbReference type="Proteomes" id="UP000319578">
    <property type="component" value="Unassembled WGS sequence"/>
</dbReference>
<accession>A0A0K9YV70</accession>
<dbReference type="SUPFAM" id="SSF52833">
    <property type="entry name" value="Thioredoxin-like"/>
    <property type="match status" value="1"/>
</dbReference>
<keyword evidence="3" id="KW-0479">Metal-binding</keyword>
<dbReference type="OrthoDB" id="9811998at2"/>
<keyword evidence="7" id="KW-0449">Lipoprotein</keyword>
<gene>
    <name evidence="8" type="ORF">ADS79_12210</name>
    <name evidence="7" type="ORF">BRE01_40680</name>
</gene>
<dbReference type="PANTHER" id="PTHR12151">
    <property type="entry name" value="ELECTRON TRANSPORT PROTIN SCO1/SENC FAMILY MEMBER"/>
    <property type="match status" value="1"/>
</dbReference>
<protein>
    <submittedName>
        <fullName evidence="7">Lipoprotein</fullName>
    </submittedName>
    <submittedName>
        <fullName evidence="8">Photosynthetic protein synthase I</fullName>
    </submittedName>
</protein>
<dbReference type="InterPro" id="IPR003782">
    <property type="entry name" value="SCO1/SenC"/>
</dbReference>
<evidence type="ECO:0000313" key="10">
    <source>
        <dbReference type="Proteomes" id="UP000319578"/>
    </source>
</evidence>
<keyword evidence="4" id="KW-1015">Disulfide bond</keyword>
<name>A0A0K9YV70_9BACL</name>
<feature type="binding site" evidence="3">
    <location>
        <position position="154"/>
    </location>
    <ligand>
        <name>Cu cation</name>
        <dbReference type="ChEBI" id="CHEBI:23378"/>
    </ligand>
</feature>
<organism evidence="8 9">
    <name type="scientific">Brevibacillus reuszeri</name>
    <dbReference type="NCBI Taxonomy" id="54915"/>
    <lineage>
        <taxon>Bacteria</taxon>
        <taxon>Bacillati</taxon>
        <taxon>Bacillota</taxon>
        <taxon>Bacilli</taxon>
        <taxon>Bacillales</taxon>
        <taxon>Paenibacillaceae</taxon>
        <taxon>Brevibacillus</taxon>
    </lineage>
</organism>
<reference evidence="7 10" key="3">
    <citation type="submission" date="2019-06" db="EMBL/GenBank/DDBJ databases">
        <title>Whole genome shotgun sequence of Brevibacillus reuszeri NBRC 15719.</title>
        <authorList>
            <person name="Hosoyama A."/>
            <person name="Uohara A."/>
            <person name="Ohji S."/>
            <person name="Ichikawa N."/>
        </authorList>
    </citation>
    <scope>NUCLEOTIDE SEQUENCE [LARGE SCALE GENOMIC DNA]</scope>
    <source>
        <strain evidence="7 10">NBRC 15719</strain>
    </source>
</reference>
<dbReference type="RefSeq" id="WP_049738662.1">
    <property type="nucleotide sequence ID" value="NZ_BJON01000015.1"/>
</dbReference>
<dbReference type="PATRIC" id="fig|54915.3.peg.1415"/>
<evidence type="ECO:0000256" key="2">
    <source>
        <dbReference type="ARBA" id="ARBA00023008"/>
    </source>
</evidence>
<dbReference type="PANTHER" id="PTHR12151:SF25">
    <property type="entry name" value="LINALOOL DEHYDRATASE_ISOMERASE DOMAIN-CONTAINING PROTEIN"/>
    <property type="match status" value="1"/>
</dbReference>
<dbReference type="EMBL" id="LGIQ01000007">
    <property type="protein sequence ID" value="KNB72614.1"/>
    <property type="molecule type" value="Genomic_DNA"/>
</dbReference>
<evidence type="ECO:0000313" key="8">
    <source>
        <dbReference type="EMBL" id="KNB72614.1"/>
    </source>
</evidence>
<keyword evidence="5" id="KW-0732">Signal</keyword>
<evidence type="ECO:0000256" key="3">
    <source>
        <dbReference type="PIRSR" id="PIRSR603782-1"/>
    </source>
</evidence>
<dbReference type="CDD" id="cd02968">
    <property type="entry name" value="SCO"/>
    <property type="match status" value="1"/>
</dbReference>
<evidence type="ECO:0000259" key="6">
    <source>
        <dbReference type="PROSITE" id="PS51352"/>
    </source>
</evidence>
<dbReference type="AlphaFoldDB" id="A0A0K9YV70"/>
<sequence length="192" mass="21566">MKRILLLSILCLMTVVVAACGKDKQNPYNIQVQPFAYVNQDGQPLSLDDLKNKVWVADFIFTYCTTVCPTMTMNMANLQKKLKEAGVEAELVSFSVDPERDDPAALKSYLTKFDADFTNWHALTGYTFEEIKTFVLKSFKSTINKDTATDQVIHGTAFYLVDQSGTVVAKYDGMTDSTYDDIINDIKILAKQ</sequence>
<dbReference type="Gene3D" id="3.40.30.10">
    <property type="entry name" value="Glutaredoxin"/>
    <property type="match status" value="1"/>
</dbReference>
<evidence type="ECO:0000256" key="5">
    <source>
        <dbReference type="SAM" id="SignalP"/>
    </source>
</evidence>
<dbReference type="InterPro" id="IPR036249">
    <property type="entry name" value="Thioredoxin-like_sf"/>
</dbReference>
<feature type="binding site" evidence="3">
    <location>
        <position position="64"/>
    </location>
    <ligand>
        <name>Cu cation</name>
        <dbReference type="ChEBI" id="CHEBI:23378"/>
    </ligand>
</feature>
<dbReference type="Proteomes" id="UP000036834">
    <property type="component" value="Unassembled WGS sequence"/>
</dbReference>
<evidence type="ECO:0000256" key="1">
    <source>
        <dbReference type="ARBA" id="ARBA00010996"/>
    </source>
</evidence>
<dbReference type="STRING" id="54915.ADS79_12210"/>
<reference evidence="8" key="2">
    <citation type="submission" date="2015-07" db="EMBL/GenBank/DDBJ databases">
        <title>MeaNS - Measles Nucleotide Surveillance Program.</title>
        <authorList>
            <person name="Tran T."/>
            <person name="Druce J."/>
        </authorList>
    </citation>
    <scope>NUCLEOTIDE SEQUENCE</scope>
    <source>
        <strain evidence="8">DSM 9887</strain>
    </source>
</reference>
<proteinExistence type="inferred from homology"/>